<protein>
    <submittedName>
        <fullName evidence="8">BPTI/Kunitz inhibitor domain-containing protein</fullName>
    </submittedName>
</protein>
<proteinExistence type="predicted"/>
<evidence type="ECO:0000313" key="8">
    <source>
        <dbReference type="WBParaSite" id="PSAMB.scaffold327size56450.g4630.t1"/>
    </source>
</evidence>
<name>A0A914W6Q6_9BILA</name>
<feature type="signal peptide" evidence="5">
    <location>
        <begin position="1"/>
        <end position="23"/>
    </location>
</feature>
<feature type="compositionally biased region" description="Acidic residues" evidence="4">
    <location>
        <begin position="309"/>
        <end position="318"/>
    </location>
</feature>
<feature type="chain" id="PRO_5036723336" evidence="5">
    <location>
        <begin position="24"/>
        <end position="1709"/>
    </location>
</feature>
<dbReference type="WBParaSite" id="PSAMB.scaffold327size56450.g4630.t1">
    <property type="protein sequence ID" value="PSAMB.scaffold327size56450.g4630.t1"/>
    <property type="gene ID" value="PSAMB.scaffold327size56450.g4630"/>
</dbReference>
<evidence type="ECO:0000259" key="6">
    <source>
        <dbReference type="PROSITE" id="PS50279"/>
    </source>
</evidence>
<dbReference type="InterPro" id="IPR002919">
    <property type="entry name" value="TIL_dom"/>
</dbReference>
<keyword evidence="7" id="KW-1185">Reference proteome</keyword>
<dbReference type="InterPro" id="IPR002223">
    <property type="entry name" value="Kunitz_BPTI"/>
</dbReference>
<dbReference type="PANTHER" id="PTHR23259:SF81">
    <property type="entry name" value="TIL DOMAIN-CONTAINING PROTEIN"/>
    <property type="match status" value="1"/>
</dbReference>
<dbReference type="SMART" id="SM00181">
    <property type="entry name" value="EGF"/>
    <property type="match status" value="8"/>
</dbReference>
<evidence type="ECO:0000313" key="7">
    <source>
        <dbReference type="Proteomes" id="UP000887566"/>
    </source>
</evidence>
<dbReference type="InterPro" id="IPR036084">
    <property type="entry name" value="Ser_inhib-like_sf"/>
</dbReference>
<feature type="domain" description="BPTI/Kunitz inhibitor" evidence="6">
    <location>
        <begin position="1170"/>
        <end position="1245"/>
    </location>
</feature>
<dbReference type="InterPro" id="IPR000742">
    <property type="entry name" value="EGF"/>
</dbReference>
<feature type="region of interest" description="Disordered" evidence="4">
    <location>
        <begin position="219"/>
        <end position="258"/>
    </location>
</feature>
<reference evidence="8" key="1">
    <citation type="submission" date="2022-11" db="UniProtKB">
        <authorList>
            <consortium name="WormBaseParasite"/>
        </authorList>
    </citation>
    <scope>IDENTIFICATION</scope>
</reference>
<feature type="compositionally biased region" description="Basic and acidic residues" evidence="4">
    <location>
        <begin position="358"/>
        <end position="373"/>
    </location>
</feature>
<keyword evidence="1" id="KW-0646">Protease inhibitor</keyword>
<dbReference type="InterPro" id="IPR051368">
    <property type="entry name" value="SerProtInhib-TIL_Domain"/>
</dbReference>
<feature type="region of interest" description="Disordered" evidence="4">
    <location>
        <begin position="1562"/>
        <end position="1583"/>
    </location>
</feature>
<evidence type="ECO:0000256" key="1">
    <source>
        <dbReference type="ARBA" id="ARBA00022690"/>
    </source>
</evidence>
<feature type="region of interest" description="Disordered" evidence="4">
    <location>
        <begin position="710"/>
        <end position="740"/>
    </location>
</feature>
<feature type="compositionally biased region" description="Low complexity" evidence="4">
    <location>
        <begin position="468"/>
        <end position="482"/>
    </location>
</feature>
<dbReference type="Pfam" id="PF01826">
    <property type="entry name" value="TIL"/>
    <property type="match status" value="6"/>
</dbReference>
<sequence length="1709" mass="185487">MRSAPLLLVFIALFLAFFEATQGANVFNRHKKQSRGGVNERQSETTRLDCWDNEHFVSCGPEAQCEVTCENRHNPPRCRRPQFECNFPRCVCNNGYVRGPNRRCIRPDECTNVRPHSPQAARVDSMPTGRGGGIVENPSRQAYPSSGDIVCQATEKYHSCGKDCEKTCVDILFGKASDACVCVNRRPGCICKDGYAKATDLLACVPHADCSSYVAVEPPASANTETEAALPKAKERPPEEDDESINTGEEPTNEHELKIMEDPTAFAETVQPDNRIYHAEGNNVNKENAAAEPEPEVPAEPADAKEENKENEDGEQEAEPAAVAGDQTDEDESENAAPQSSTIAAEDAGEQLPTDNSKTPEEKVEAKTDERVPTAEPSAEPEPAAAEAESSDLSGTPDEEQNVQPEPSTEAKEEEGDSPTPEETPDNSEAEQSKQESENNIAPAVADNEEGEMKATEAGNDIADSEEAQTASTETAEAATDDNPCPKNERWTDCSAGCESSCEFVLGIIAACSIDDCAPRCACKRGYVRLNGSCIDKEQCKEQYCPVGQEWMTCGSHCENTCENVVRNENRPIACPLICKSGTCGCSKGYARFAGQCITEEECKLNVEKEPTLDLTCGENERATDCGPLALHCQKSCDPGEVRIHCTRRCGPPACICAEGFVRKSNRRGMPECVPESSCPSYSLNHVVSFVSLARTGHVQPFVGLAGAGRMGNENAHEENTEESDSEDGNSEECGENESLNPCGNQCEAKCSSLQEGGRSCTRICNPPACACKVGFARDANGKCVAKEDCPDVCGANEIFVTCSPPSRACEASCNHKQLMCLTSCGPPRCVCQDGFIRSGPNSNDCVAIEDCSEDATETTEVATQECGSTEEWTTCGPLSKVCEAKCPGLFTSPLCFRCGPPACVCKPNFVKSISGECVPVDSCPYVDSDALLVVPPYPVSQADCGTNEHFVECGPYASHCVSTCFGPGAPCPKMCGEPACVCQPGTVRGPNGDCIDKESCSSESEPTSEPSLECAENEMYVECGPYSKRCELACDDDGPKACPQMCGPPACVCKTGFLRESKTSSSCVTTDSCKSQTLHDKGEACPNNTLFTMCSPSPKCRLTCANPSPGNCVSDRMCRPPSCVCDENNGFVLLNKDSTQCVHHSECLPPAEYDESFVPDHATNRERDCNAPKPDALECFDPASDPNFTPDKEKADLGVRWYYNREKWACVAFNWRMWAYPNLANCSGTPRNMFETRKACEARCQLADGPACSGSDSTKPIKLGRKLRARRVAKPFDPFDTPVAMPEEGDLPLDCHNEGYGCPEGFTCRRGMHFGTCCNATVEAYFADAYKRECPEGEKALGSDMGEYWRPYFGDNCAYGGLVCPSSHKCVEINPLFAKCCQHLPRRKPLAFSGRPVDPDSTCKPDDCEQGCYPIQHPDGCTRCFCPEKAGLPPPSEPVDCGEFTCPGHCPIHRKADGCYECRCVEGDDKLVYWIRVPVKSDSLTIPHLCIDYPVSTEGTDTGKEVALFNISASEWAFESLGGTVQIVERPHRTFLSIPELFHVKRNTEIIKATANNAEVPLSRAKRTDQEPEDGDEKSGRVIGNSIPLDECPCGASDHVEISPWLNWAAFSSYDWAGSDLAHMVKMLESARLEFDTLTGRNMPAEAELVLTNPFNKNERELINVRRVNRLGDVSVYDHGFSCYSVKGAGENGVGGILQKWYAASKTD</sequence>
<dbReference type="CDD" id="cd19941">
    <property type="entry name" value="TIL"/>
    <property type="match status" value="10"/>
</dbReference>
<dbReference type="PROSITE" id="PS50279">
    <property type="entry name" value="BPTI_KUNITZ_2"/>
    <property type="match status" value="1"/>
</dbReference>
<dbReference type="Gene3D" id="2.10.25.10">
    <property type="entry name" value="Laminin"/>
    <property type="match status" value="11"/>
</dbReference>
<keyword evidence="5" id="KW-0732">Signal</keyword>
<dbReference type="SMART" id="SM00131">
    <property type="entry name" value="KU"/>
    <property type="match status" value="1"/>
</dbReference>
<feature type="compositionally biased region" description="Acidic residues" evidence="4">
    <location>
        <begin position="720"/>
        <end position="736"/>
    </location>
</feature>
<evidence type="ECO:0000256" key="3">
    <source>
        <dbReference type="ARBA" id="ARBA00023157"/>
    </source>
</evidence>
<keyword evidence="2" id="KW-0722">Serine protease inhibitor</keyword>
<feature type="region of interest" description="Disordered" evidence="4">
    <location>
        <begin position="287"/>
        <end position="487"/>
    </location>
</feature>
<evidence type="ECO:0000256" key="2">
    <source>
        <dbReference type="ARBA" id="ARBA00022900"/>
    </source>
</evidence>
<evidence type="ECO:0000256" key="5">
    <source>
        <dbReference type="SAM" id="SignalP"/>
    </source>
</evidence>
<dbReference type="GO" id="GO:0004867">
    <property type="term" value="F:serine-type endopeptidase inhibitor activity"/>
    <property type="evidence" value="ECO:0007669"/>
    <property type="project" value="UniProtKB-KW"/>
</dbReference>
<dbReference type="Proteomes" id="UP000887566">
    <property type="component" value="Unplaced"/>
</dbReference>
<feature type="compositionally biased region" description="Low complexity" evidence="4">
    <location>
        <begin position="375"/>
        <end position="388"/>
    </location>
</feature>
<dbReference type="PANTHER" id="PTHR23259">
    <property type="entry name" value="RIDDLE"/>
    <property type="match status" value="1"/>
</dbReference>
<accession>A0A914W6Q6</accession>
<keyword evidence="3" id="KW-1015">Disulfide bond</keyword>
<dbReference type="SUPFAM" id="SSF57567">
    <property type="entry name" value="Serine protease inhibitors"/>
    <property type="match status" value="10"/>
</dbReference>
<organism evidence="7 8">
    <name type="scientific">Plectus sambesii</name>
    <dbReference type="NCBI Taxonomy" id="2011161"/>
    <lineage>
        <taxon>Eukaryota</taxon>
        <taxon>Metazoa</taxon>
        <taxon>Ecdysozoa</taxon>
        <taxon>Nematoda</taxon>
        <taxon>Chromadorea</taxon>
        <taxon>Plectida</taxon>
        <taxon>Plectina</taxon>
        <taxon>Plectoidea</taxon>
        <taxon>Plectidae</taxon>
        <taxon>Plectus</taxon>
    </lineage>
</organism>
<evidence type="ECO:0000256" key="4">
    <source>
        <dbReference type="SAM" id="MobiDB-lite"/>
    </source>
</evidence>